<evidence type="ECO:0000313" key="9">
    <source>
        <dbReference type="EMBL" id="RXJ63700.1"/>
    </source>
</evidence>
<dbReference type="Gene3D" id="2.160.10.10">
    <property type="entry name" value="Hexapeptide repeat proteins"/>
    <property type="match status" value="1"/>
</dbReference>
<dbReference type="OrthoDB" id="9784739at2"/>
<dbReference type="Pfam" id="PF00132">
    <property type="entry name" value="Hexapep"/>
    <property type="match status" value="2"/>
</dbReference>
<dbReference type="Proteomes" id="UP000290191">
    <property type="component" value="Unassembled WGS sequence"/>
</dbReference>
<comment type="similarity">
    <text evidence="7">Belongs to the transferase hexapeptide repeat family. LpxD subfamily.</text>
</comment>
<comment type="pathway">
    <text evidence="7">Bacterial outer membrane biogenesis; LPS lipid A biosynthesis.</text>
</comment>
<dbReference type="GO" id="GO:0103118">
    <property type="term" value="F:UDP-3-O-[(3R)-3-hydroxyacyl]-glucosamine N-acyltransferase activity"/>
    <property type="evidence" value="ECO:0007669"/>
    <property type="project" value="UniProtKB-EC"/>
</dbReference>
<reference evidence="9 10" key="1">
    <citation type="submission" date="2017-10" db="EMBL/GenBank/DDBJ databases">
        <title>Genomics of the genus Arcobacter.</title>
        <authorList>
            <person name="Perez-Cataluna A."/>
            <person name="Figueras M.J."/>
        </authorList>
    </citation>
    <scope>NUCLEOTIDE SEQUENCE [LARGE SCALE GENOMIC DNA]</scope>
    <source>
        <strain evidence="9 10">DSM 24636</strain>
    </source>
</reference>
<dbReference type="EMBL" id="PDKO01000003">
    <property type="protein sequence ID" value="RXJ63700.1"/>
    <property type="molecule type" value="Genomic_DNA"/>
</dbReference>
<dbReference type="PANTHER" id="PTHR43378">
    <property type="entry name" value="UDP-3-O-ACYLGLUCOSAMINE N-ACYLTRANSFERASE"/>
    <property type="match status" value="1"/>
</dbReference>
<feature type="active site" description="Proton acceptor" evidence="7">
    <location>
        <position position="229"/>
    </location>
</feature>
<dbReference type="HAMAP" id="MF_00523">
    <property type="entry name" value="LpxD"/>
    <property type="match status" value="1"/>
</dbReference>
<keyword evidence="1 7" id="KW-0444">Lipid biosynthesis</keyword>
<dbReference type="SUPFAM" id="SSF51161">
    <property type="entry name" value="Trimeric LpxA-like enzymes"/>
    <property type="match status" value="1"/>
</dbReference>
<organism evidence="9 10">
    <name type="scientific">Halarcobacter anaerophilus</name>
    <dbReference type="NCBI Taxonomy" id="877500"/>
    <lineage>
        <taxon>Bacteria</taxon>
        <taxon>Pseudomonadati</taxon>
        <taxon>Campylobacterota</taxon>
        <taxon>Epsilonproteobacteria</taxon>
        <taxon>Campylobacterales</taxon>
        <taxon>Arcobacteraceae</taxon>
        <taxon>Halarcobacter</taxon>
    </lineage>
</organism>
<keyword evidence="4 7" id="KW-0677">Repeat</keyword>
<dbReference type="Pfam" id="PF04613">
    <property type="entry name" value="LpxD"/>
    <property type="match status" value="1"/>
</dbReference>
<dbReference type="InterPro" id="IPR020573">
    <property type="entry name" value="UDP_GlcNAc_AcTrfase_non-rep"/>
</dbReference>
<dbReference type="Pfam" id="PF14602">
    <property type="entry name" value="Hexapep_2"/>
    <property type="match status" value="1"/>
</dbReference>
<comment type="catalytic activity">
    <reaction evidence="7">
        <text>a UDP-3-O-[(3R)-3-hydroxyacyl]-alpha-D-glucosamine + a (3R)-hydroxyacyl-[ACP] = a UDP-2-N,3-O-bis[(3R)-3-hydroxyacyl]-alpha-D-glucosamine + holo-[ACP] + H(+)</text>
        <dbReference type="Rhea" id="RHEA:53836"/>
        <dbReference type="Rhea" id="RHEA-COMP:9685"/>
        <dbReference type="Rhea" id="RHEA-COMP:9945"/>
        <dbReference type="ChEBI" id="CHEBI:15378"/>
        <dbReference type="ChEBI" id="CHEBI:64479"/>
        <dbReference type="ChEBI" id="CHEBI:78827"/>
        <dbReference type="ChEBI" id="CHEBI:137740"/>
        <dbReference type="ChEBI" id="CHEBI:137748"/>
        <dbReference type="EC" id="2.3.1.191"/>
    </reaction>
</comment>
<dbReference type="EC" id="2.3.1.191" evidence="7"/>
<keyword evidence="10" id="KW-1185">Reference proteome</keyword>
<dbReference type="NCBIfam" id="TIGR01853">
    <property type="entry name" value="lipid_A_lpxD"/>
    <property type="match status" value="1"/>
</dbReference>
<dbReference type="GO" id="GO:0016410">
    <property type="term" value="F:N-acyltransferase activity"/>
    <property type="evidence" value="ECO:0007669"/>
    <property type="project" value="InterPro"/>
</dbReference>
<keyword evidence="3 7" id="KW-0808">Transferase</keyword>
<dbReference type="GO" id="GO:0016020">
    <property type="term" value="C:membrane"/>
    <property type="evidence" value="ECO:0007669"/>
    <property type="project" value="GOC"/>
</dbReference>
<keyword evidence="2 7" id="KW-0441">Lipid A biosynthesis</keyword>
<dbReference type="RefSeq" id="WP_129081732.1">
    <property type="nucleotide sequence ID" value="NZ_CP041070.1"/>
</dbReference>
<evidence type="ECO:0000256" key="2">
    <source>
        <dbReference type="ARBA" id="ARBA00022556"/>
    </source>
</evidence>
<protein>
    <recommendedName>
        <fullName evidence="7">UDP-3-O-acylglucosamine N-acyltransferase</fullName>
        <ecNumber evidence="7">2.3.1.191</ecNumber>
    </recommendedName>
</protein>
<name>A0A4Q0Y0W5_9BACT</name>
<gene>
    <name evidence="7 9" type="primary">lpxD</name>
    <name evidence="9" type="ORF">CRV06_05790</name>
</gene>
<dbReference type="STRING" id="877500.GCA_000935065_00063"/>
<dbReference type="InterPro" id="IPR011004">
    <property type="entry name" value="Trimer_LpxA-like_sf"/>
</dbReference>
<keyword evidence="6 7" id="KW-0012">Acyltransferase</keyword>
<proteinExistence type="inferred from homology"/>
<feature type="domain" description="UDP-3-O-[3-hydroxymyristoyl] glucosamine N-acyltransferase non-repeat region" evidence="8">
    <location>
        <begin position="18"/>
        <end position="86"/>
    </location>
</feature>
<evidence type="ECO:0000256" key="4">
    <source>
        <dbReference type="ARBA" id="ARBA00022737"/>
    </source>
</evidence>
<evidence type="ECO:0000256" key="1">
    <source>
        <dbReference type="ARBA" id="ARBA00022516"/>
    </source>
</evidence>
<dbReference type="InterPro" id="IPR001451">
    <property type="entry name" value="Hexapep"/>
</dbReference>
<dbReference type="UniPathway" id="UPA00973"/>
<dbReference type="InterPro" id="IPR007691">
    <property type="entry name" value="LpxD"/>
</dbReference>
<comment type="subunit">
    <text evidence="7">Homotrimer.</text>
</comment>
<comment type="function">
    <text evidence="7">Catalyzes the N-acylation of UDP-3-O-acylglucosamine using 3-hydroxyacyl-ACP as the acyl donor. Is involved in the biosynthesis of lipid A, a phosphorylated glycolipid that anchors the lipopolysaccharide to the outer membrane of the cell.</text>
</comment>
<comment type="caution">
    <text evidence="9">The sequence shown here is derived from an EMBL/GenBank/DDBJ whole genome shotgun (WGS) entry which is preliminary data.</text>
</comment>
<evidence type="ECO:0000256" key="3">
    <source>
        <dbReference type="ARBA" id="ARBA00022679"/>
    </source>
</evidence>
<dbReference type="AlphaFoldDB" id="A0A4Q0Y0W5"/>
<keyword evidence="5 7" id="KW-0443">Lipid metabolism</keyword>
<sequence>MKLNEIAKALNLECESEVEISGLNSLLDSNENELSFLENKKYAHDLEKTKAAAVFVKKEVALKVPENCIALICDEPYLTLAYASKLFAPKLIETKGSDCIVKDNTIIMDNVHLGKNSTIGENCTIMSGVFIGDNVQIGDNTVIYPNVSIYRDCKVGNNCIIHAGTVIGSDGFGFAHTKDGKYIKIYQNGNVVIGNDVEIGANCSIDRAVFKSTILSDRVRLDNLIHIAHNCKLGEGCILTGQVGLSGSTTLHEYVIMGGQSATAGHLEIAAFTTIAARGGVTKSITTPKKQWAGFPLFEHRQWLKLQGKIAKLLK</sequence>
<accession>A0A4Q0Y0W5</accession>
<dbReference type="GO" id="GO:0009245">
    <property type="term" value="P:lipid A biosynthetic process"/>
    <property type="evidence" value="ECO:0007669"/>
    <property type="project" value="UniProtKB-UniRule"/>
</dbReference>
<evidence type="ECO:0000256" key="6">
    <source>
        <dbReference type="ARBA" id="ARBA00023315"/>
    </source>
</evidence>
<dbReference type="CDD" id="cd03352">
    <property type="entry name" value="LbH_LpxD"/>
    <property type="match status" value="1"/>
</dbReference>
<dbReference type="Gene3D" id="3.40.1390.10">
    <property type="entry name" value="MurE/MurF, N-terminal domain"/>
    <property type="match status" value="1"/>
</dbReference>
<evidence type="ECO:0000259" key="8">
    <source>
        <dbReference type="Pfam" id="PF04613"/>
    </source>
</evidence>
<evidence type="ECO:0000313" key="10">
    <source>
        <dbReference type="Proteomes" id="UP000290191"/>
    </source>
</evidence>
<dbReference type="PANTHER" id="PTHR43378:SF2">
    <property type="entry name" value="UDP-3-O-ACYLGLUCOSAMINE N-ACYLTRANSFERASE 1, MITOCHONDRIAL-RELATED"/>
    <property type="match status" value="1"/>
</dbReference>
<evidence type="ECO:0000256" key="7">
    <source>
        <dbReference type="HAMAP-Rule" id="MF_00523"/>
    </source>
</evidence>
<dbReference type="NCBIfam" id="NF002060">
    <property type="entry name" value="PRK00892.1"/>
    <property type="match status" value="1"/>
</dbReference>
<evidence type="ECO:0000256" key="5">
    <source>
        <dbReference type="ARBA" id="ARBA00023098"/>
    </source>
</evidence>